<evidence type="ECO:0000313" key="2">
    <source>
        <dbReference type="Proteomes" id="UP000308197"/>
    </source>
</evidence>
<sequence>MAKVLDALSVTLAPDVLQGVKVEYDSKPTLRALGSLLGRIGGNVTNLSIYPRFRWTLDDRQKWTDPFDDWTLLDIRACKKLESLHLSIYVRHKEDLKPQRPLPVSHIAAGLLANYAATTLREISIDVNDLERPKMPENGTVLRLQEFDKVVTQARFPNLQRFELSVSPSEARGREAKCVEARRCLAATLRTLPGLRARGVLKVRVKKW</sequence>
<dbReference type="EMBL" id="ML211111">
    <property type="protein sequence ID" value="TFK88471.1"/>
    <property type="molecule type" value="Genomic_DNA"/>
</dbReference>
<proteinExistence type="predicted"/>
<gene>
    <name evidence="1" type="ORF">K466DRAFT_488884</name>
</gene>
<dbReference type="InParanoid" id="A0A5C3PGN1"/>
<evidence type="ECO:0000313" key="1">
    <source>
        <dbReference type="EMBL" id="TFK88471.1"/>
    </source>
</evidence>
<dbReference type="AlphaFoldDB" id="A0A5C3PGN1"/>
<accession>A0A5C3PGN1</accession>
<name>A0A5C3PGN1_9APHY</name>
<dbReference type="Proteomes" id="UP000308197">
    <property type="component" value="Unassembled WGS sequence"/>
</dbReference>
<keyword evidence="2" id="KW-1185">Reference proteome</keyword>
<reference evidence="1 2" key="1">
    <citation type="journal article" date="2019" name="Nat. Ecol. Evol.">
        <title>Megaphylogeny resolves global patterns of mushroom evolution.</title>
        <authorList>
            <person name="Varga T."/>
            <person name="Krizsan K."/>
            <person name="Foldi C."/>
            <person name="Dima B."/>
            <person name="Sanchez-Garcia M."/>
            <person name="Sanchez-Ramirez S."/>
            <person name="Szollosi G.J."/>
            <person name="Szarkandi J.G."/>
            <person name="Papp V."/>
            <person name="Albert L."/>
            <person name="Andreopoulos W."/>
            <person name="Angelini C."/>
            <person name="Antonin V."/>
            <person name="Barry K.W."/>
            <person name="Bougher N.L."/>
            <person name="Buchanan P."/>
            <person name="Buyck B."/>
            <person name="Bense V."/>
            <person name="Catcheside P."/>
            <person name="Chovatia M."/>
            <person name="Cooper J."/>
            <person name="Damon W."/>
            <person name="Desjardin D."/>
            <person name="Finy P."/>
            <person name="Geml J."/>
            <person name="Haridas S."/>
            <person name="Hughes K."/>
            <person name="Justo A."/>
            <person name="Karasinski D."/>
            <person name="Kautmanova I."/>
            <person name="Kiss B."/>
            <person name="Kocsube S."/>
            <person name="Kotiranta H."/>
            <person name="LaButti K.M."/>
            <person name="Lechner B.E."/>
            <person name="Liimatainen K."/>
            <person name="Lipzen A."/>
            <person name="Lukacs Z."/>
            <person name="Mihaltcheva S."/>
            <person name="Morgado L.N."/>
            <person name="Niskanen T."/>
            <person name="Noordeloos M.E."/>
            <person name="Ohm R.A."/>
            <person name="Ortiz-Santana B."/>
            <person name="Ovrebo C."/>
            <person name="Racz N."/>
            <person name="Riley R."/>
            <person name="Savchenko A."/>
            <person name="Shiryaev A."/>
            <person name="Soop K."/>
            <person name="Spirin V."/>
            <person name="Szebenyi C."/>
            <person name="Tomsovsky M."/>
            <person name="Tulloss R.E."/>
            <person name="Uehling J."/>
            <person name="Grigoriev I.V."/>
            <person name="Vagvolgyi C."/>
            <person name="Papp T."/>
            <person name="Martin F.M."/>
            <person name="Miettinen O."/>
            <person name="Hibbett D.S."/>
            <person name="Nagy L.G."/>
        </authorList>
    </citation>
    <scope>NUCLEOTIDE SEQUENCE [LARGE SCALE GENOMIC DNA]</scope>
    <source>
        <strain evidence="1 2">HHB13444</strain>
    </source>
</reference>
<protein>
    <submittedName>
        <fullName evidence="1">Uncharacterized protein</fullName>
    </submittedName>
</protein>
<organism evidence="1 2">
    <name type="scientific">Polyporus arcularius HHB13444</name>
    <dbReference type="NCBI Taxonomy" id="1314778"/>
    <lineage>
        <taxon>Eukaryota</taxon>
        <taxon>Fungi</taxon>
        <taxon>Dikarya</taxon>
        <taxon>Basidiomycota</taxon>
        <taxon>Agaricomycotina</taxon>
        <taxon>Agaricomycetes</taxon>
        <taxon>Polyporales</taxon>
        <taxon>Polyporaceae</taxon>
        <taxon>Polyporus</taxon>
    </lineage>
</organism>